<dbReference type="SUPFAM" id="SSF52172">
    <property type="entry name" value="CheY-like"/>
    <property type="match status" value="1"/>
</dbReference>
<evidence type="ECO:0000256" key="2">
    <source>
        <dbReference type="PROSITE-ProRule" id="PRU00169"/>
    </source>
</evidence>
<dbReference type="RefSeq" id="WP_310470923.1">
    <property type="nucleotide sequence ID" value="NZ_CP136522.1"/>
</dbReference>
<sequence>MTSPKILIVDDSTVSSALLLSILGKDYNVTTINSGMNAEALVTSLQPDCILLDIMMPGKNGYQVLKELKDNPLTYEIPVIVISSLNENSDQELAIKIGAHDYIFKPLVPDDVHQKINSCLKF</sequence>
<reference evidence="4 5" key="1">
    <citation type="submission" date="2023-10" db="EMBL/GenBank/DDBJ databases">
        <title>Complete genome sequence of Shewanella sp. DAU334.</title>
        <authorList>
            <person name="Lee Y.-S."/>
            <person name="Jeong H.-R."/>
            <person name="Hwang E.-J."/>
            <person name="Choi Y.-L."/>
            <person name="Kim G.-D."/>
        </authorList>
    </citation>
    <scope>NUCLEOTIDE SEQUENCE [LARGE SCALE GENOMIC DNA]</scope>
    <source>
        <strain evidence="4 5">DAU334</strain>
    </source>
</reference>
<protein>
    <submittedName>
        <fullName evidence="4">Response regulator</fullName>
    </submittedName>
</protein>
<proteinExistence type="predicted"/>
<gene>
    <name evidence="4" type="ORF">RGE70_07790</name>
</gene>
<feature type="modified residue" description="4-aspartylphosphate" evidence="2">
    <location>
        <position position="53"/>
    </location>
</feature>
<dbReference type="PANTHER" id="PTHR44591:SF3">
    <property type="entry name" value="RESPONSE REGULATORY DOMAIN-CONTAINING PROTEIN"/>
    <property type="match status" value="1"/>
</dbReference>
<dbReference type="Gene3D" id="3.40.50.2300">
    <property type="match status" value="1"/>
</dbReference>
<dbReference type="SMART" id="SM00448">
    <property type="entry name" value="REC"/>
    <property type="match status" value="1"/>
</dbReference>
<evidence type="ECO:0000256" key="1">
    <source>
        <dbReference type="ARBA" id="ARBA00022553"/>
    </source>
</evidence>
<evidence type="ECO:0000313" key="4">
    <source>
        <dbReference type="EMBL" id="WOT06649.1"/>
    </source>
</evidence>
<dbReference type="Pfam" id="PF00072">
    <property type="entry name" value="Response_reg"/>
    <property type="match status" value="1"/>
</dbReference>
<keyword evidence="1 2" id="KW-0597">Phosphoprotein</keyword>
<organism evidence="4 5">
    <name type="scientific">Shewanella youngdeokensis</name>
    <dbReference type="NCBI Taxonomy" id="2999068"/>
    <lineage>
        <taxon>Bacteria</taxon>
        <taxon>Pseudomonadati</taxon>
        <taxon>Pseudomonadota</taxon>
        <taxon>Gammaproteobacteria</taxon>
        <taxon>Alteromonadales</taxon>
        <taxon>Shewanellaceae</taxon>
        <taxon>Shewanella</taxon>
    </lineage>
</organism>
<dbReference type="PANTHER" id="PTHR44591">
    <property type="entry name" value="STRESS RESPONSE REGULATOR PROTEIN 1"/>
    <property type="match status" value="1"/>
</dbReference>
<dbReference type="EMBL" id="CP136522">
    <property type="protein sequence ID" value="WOT06649.1"/>
    <property type="molecule type" value="Genomic_DNA"/>
</dbReference>
<evidence type="ECO:0000259" key="3">
    <source>
        <dbReference type="PROSITE" id="PS50110"/>
    </source>
</evidence>
<feature type="domain" description="Response regulatory" evidence="3">
    <location>
        <begin position="5"/>
        <end position="120"/>
    </location>
</feature>
<dbReference type="Proteomes" id="UP001529491">
    <property type="component" value="Chromosome"/>
</dbReference>
<dbReference type="InterPro" id="IPR050595">
    <property type="entry name" value="Bact_response_regulator"/>
</dbReference>
<dbReference type="InterPro" id="IPR001789">
    <property type="entry name" value="Sig_transdc_resp-reg_receiver"/>
</dbReference>
<keyword evidence="5" id="KW-1185">Reference proteome</keyword>
<evidence type="ECO:0000313" key="5">
    <source>
        <dbReference type="Proteomes" id="UP001529491"/>
    </source>
</evidence>
<accession>A0ABZ0K289</accession>
<dbReference type="PROSITE" id="PS50110">
    <property type="entry name" value="RESPONSE_REGULATORY"/>
    <property type="match status" value="1"/>
</dbReference>
<name>A0ABZ0K289_9GAMM</name>
<dbReference type="InterPro" id="IPR011006">
    <property type="entry name" value="CheY-like_superfamily"/>
</dbReference>